<dbReference type="WBParaSite" id="PS1159_v2.g6610.t1">
    <property type="protein sequence ID" value="PS1159_v2.g6610.t1"/>
    <property type="gene ID" value="PS1159_v2.g6610"/>
</dbReference>
<proteinExistence type="predicted"/>
<dbReference type="Proteomes" id="UP000887580">
    <property type="component" value="Unplaced"/>
</dbReference>
<evidence type="ECO:0000313" key="2">
    <source>
        <dbReference type="WBParaSite" id="PS1159_v2.g6610.t1"/>
    </source>
</evidence>
<protein>
    <submittedName>
        <fullName evidence="2">DNA2/NAM7 helicase-like C-terminal domain-containing protein</fullName>
    </submittedName>
</protein>
<evidence type="ECO:0000313" key="1">
    <source>
        <dbReference type="Proteomes" id="UP000887580"/>
    </source>
</evidence>
<sequence>MSSHNNPHNMGDMTVVTLQEPIPYRIIQKFDEFNMIILVRDCDARFDPKAPPTLTIAEELTIFSPELKIPSGVPWMNALLHCDQIYVSEFQTEFKTFPSKVMLYWNEYNNKYSNIMSYGTVLLGQHERCFAINHEEGYITETSFNHEDDILQCWSTDVKRFCQRELPQKVLETIPRNRLEIGTVIQHDFLTLPRGSLIHEPSNLIILPSSLISCHLPSAEKVVTKSETTDFLLKISLVEAIDRDRFPQYLIASSVYWHCLHLKDKCQKISQTLLKWKFHQNGMAQVMYYRESGIQTSKNSSSTNFKNTLFRLNNDVMLIRHDPITSEKSEPVVIKISKEKFDSYETMIGFEIDPKYLIDRWRLETEHDLLKAEYTMEPMNLLSHLRGIFLKMENEYYLDFLLQENSVRSTILEAFMPDSLSNDRIYQIPNPEREARKDRRIKPGDSTLGPFGQFVARNEINSGKPVIIIDGPPQTGKTDLLSYIVPDILKSILAAPDHIYGKCFALVSPSYTLRNLVIKVKQHSAYQSISHKIKVLDLTVWPADEFGSFLSVIQIALKKSLGDWDAHEKLRKAQTAFHSKVQAQNFELCDSGSFDSSNNIDSALITSKELQIIQDAIKVIFNYYRPNFVIASNETFISVLPAMSNYISHVAVDEAGKASYLDCFSMVVEAPYLQQIILIGDTNQYPTHRRIAQSQLPDCFKNVMFEINWKSPVLTYIQLNKTFYMNAGVVHLVNKLFCPERNITPLYPTQLRKSSLIRSPEMGIVFHDTDGWDAHVKPTSRKNYGHHYEAMQLIYQLLDIYPDEKITVLCYYVAQKLMMEKALRCEMIESKVEVSTVDAYYGKNTDIAIVITTRTLDAVKFLRKYTRVVKNGRIMFRKHPFDKNIELGEEDVGK</sequence>
<name>A0AC35GLF6_9BILA</name>
<accession>A0AC35GLF6</accession>
<organism evidence="1 2">
    <name type="scientific">Panagrolaimus sp. PS1159</name>
    <dbReference type="NCBI Taxonomy" id="55785"/>
    <lineage>
        <taxon>Eukaryota</taxon>
        <taxon>Metazoa</taxon>
        <taxon>Ecdysozoa</taxon>
        <taxon>Nematoda</taxon>
        <taxon>Chromadorea</taxon>
        <taxon>Rhabditida</taxon>
        <taxon>Tylenchina</taxon>
        <taxon>Panagrolaimomorpha</taxon>
        <taxon>Panagrolaimoidea</taxon>
        <taxon>Panagrolaimidae</taxon>
        <taxon>Panagrolaimus</taxon>
    </lineage>
</organism>
<reference evidence="2" key="1">
    <citation type="submission" date="2022-11" db="UniProtKB">
        <authorList>
            <consortium name="WormBaseParasite"/>
        </authorList>
    </citation>
    <scope>IDENTIFICATION</scope>
</reference>